<dbReference type="Pfam" id="PF13517">
    <property type="entry name" value="FG-GAP_3"/>
    <property type="match status" value="1"/>
</dbReference>
<dbReference type="EMBL" id="JAKKSL010000003">
    <property type="protein sequence ID" value="MCI2284894.1"/>
    <property type="molecule type" value="Genomic_DNA"/>
</dbReference>
<dbReference type="RefSeq" id="WP_242287352.1">
    <property type="nucleotide sequence ID" value="NZ_JAKKSL010000003.1"/>
</dbReference>
<dbReference type="Proteomes" id="UP001139646">
    <property type="component" value="Unassembled WGS sequence"/>
</dbReference>
<gene>
    <name evidence="3" type="ORF">L3081_17735</name>
</gene>
<protein>
    <submittedName>
        <fullName evidence="3">VCBS repeat-containing protein</fullName>
    </submittedName>
</protein>
<evidence type="ECO:0000256" key="1">
    <source>
        <dbReference type="ARBA" id="ARBA00022729"/>
    </source>
</evidence>
<reference evidence="3" key="1">
    <citation type="submission" date="2022-01" db="EMBL/GenBank/DDBJ databases">
        <title>Colwellia maritima, isolated from seawater.</title>
        <authorList>
            <person name="Kristyanto S."/>
            <person name="Jung J."/>
            <person name="Jeon C.O."/>
        </authorList>
    </citation>
    <scope>NUCLEOTIDE SEQUENCE</scope>
    <source>
        <strain evidence="3">MSW7</strain>
    </source>
</reference>
<dbReference type="SUPFAM" id="SSF69318">
    <property type="entry name" value="Integrin alpha N-terminal domain"/>
    <property type="match status" value="2"/>
</dbReference>
<keyword evidence="4" id="KW-1185">Reference proteome</keyword>
<evidence type="ECO:0000313" key="4">
    <source>
        <dbReference type="Proteomes" id="UP001139646"/>
    </source>
</evidence>
<evidence type="ECO:0000256" key="2">
    <source>
        <dbReference type="SAM" id="SignalP"/>
    </source>
</evidence>
<comment type="caution">
    <text evidence="3">The sequence shown here is derived from an EMBL/GenBank/DDBJ whole genome shotgun (WGS) entry which is preliminary data.</text>
</comment>
<organism evidence="3 4">
    <name type="scientific">Colwellia maritima</name>
    <dbReference type="NCBI Taxonomy" id="2912588"/>
    <lineage>
        <taxon>Bacteria</taxon>
        <taxon>Pseudomonadati</taxon>
        <taxon>Pseudomonadota</taxon>
        <taxon>Gammaproteobacteria</taxon>
        <taxon>Alteromonadales</taxon>
        <taxon>Colwelliaceae</taxon>
        <taxon>Colwellia</taxon>
    </lineage>
</organism>
<dbReference type="InterPro" id="IPR013517">
    <property type="entry name" value="FG-GAP"/>
</dbReference>
<dbReference type="Gene3D" id="2.130.10.130">
    <property type="entry name" value="Integrin alpha, N-terminal"/>
    <property type="match status" value="1"/>
</dbReference>
<dbReference type="PROSITE" id="PS51257">
    <property type="entry name" value="PROKAR_LIPOPROTEIN"/>
    <property type="match status" value="1"/>
</dbReference>
<feature type="chain" id="PRO_5045051443" evidence="2">
    <location>
        <begin position="25"/>
        <end position="917"/>
    </location>
</feature>
<name>A0ABS9X3S2_9GAMM</name>
<keyword evidence="1 2" id="KW-0732">Signal</keyword>
<sequence length="917" mass="100630">MYFLIRSILLSTLFFMLCACGGGASDSTNSTTPSLSKDSNIISNSKNHSIDELKDASVNLAKKRYTGLNNKADIDIELAQQVFLKLFHDSITEEPEIVNENFREHLDDNGNIDITFSCEYQGSVEYKGKLDASFKGNISLSYNNCEQSDNNFAISGSAAISIIELTESSINITYYYDNLHWNVDGQSVQLSGYSNYISNENNTTGVFFDSNDQQILYTIDNKEQFFLNAQLDYSNQTNEYEANLSGEFFIGDTGKVSLSLENVNDLPPYLNSGKFILTGNNVAAFEFDRTYIRYVEDNNNDAIFDVGTFFSGTYELLNGVASSKQLVSLDNLSFPPSSNSPGLVYGQSVNTLTPIEIRPGSYSDPDTDTDQLQISYRWYINDEIVANNLSNILPRHLAVYGDNVKVTMLVSDGSSLIESRHLSITLEDSPAQIQVTNLPKVIKSGDVIQFLAVVSDPDTDTNANELNSVLVSGPSGATIDEDGIVNWEVPTNLLFSFQEYEFTFAILEKEGEHSSEISVPVMVESDKDFTIARSGIEVPKSNKSMWVGDFDGDGKNEILSTDSIGSIFLLEYDSGTYQQKWVYPFKVPSEGRIKQVLAINIDNDSELEIIVVTENGISLINGLNSLATLLFSTDNYLTFATVKDIDNDGTPELAYLSSSQSFSSSDISLNVISMEAPEQSLFSTNVSEARQIEFANVDTDSNLELITNNGLVYDTSTWQNQWFSGTEFGNASVTAGDYNGDGIAEIAGSNRWGNIAVYSATDKSQLDSLDNFNTCSLHSADVDNDTIDELLVGDCQWGNITAYKLINNKLTSLWSINMQDHGSVSLTSGDSDNDGKVELHWGSGISSSGEDIFVSADLEGSTVSIKEEATSSQLGPYNSLGWANLTDAQERAVFFIPRTGSGYGGSRIATMDQRGSF</sequence>
<evidence type="ECO:0000313" key="3">
    <source>
        <dbReference type="EMBL" id="MCI2284894.1"/>
    </source>
</evidence>
<feature type="signal peptide" evidence="2">
    <location>
        <begin position="1"/>
        <end position="24"/>
    </location>
</feature>
<proteinExistence type="predicted"/>
<accession>A0ABS9X3S2</accession>
<dbReference type="InterPro" id="IPR028994">
    <property type="entry name" value="Integrin_alpha_N"/>
</dbReference>